<dbReference type="AlphaFoldDB" id="C3JA59"/>
<keyword evidence="2" id="KW-1185">Reference proteome</keyword>
<dbReference type="Proteomes" id="UP000004295">
    <property type="component" value="Unassembled WGS sequence"/>
</dbReference>
<organism evidence="1 2">
    <name type="scientific">Porphyromonas endodontalis (strain ATCC 35406 / DSM 24491 / JCM 8526 / CCUG 16442 / BCRC 14492 / NCTC 13058 / HG 370)</name>
    <name type="common">Bacteroides endodontalis</name>
    <dbReference type="NCBI Taxonomy" id="553175"/>
    <lineage>
        <taxon>Bacteria</taxon>
        <taxon>Pseudomonadati</taxon>
        <taxon>Bacteroidota</taxon>
        <taxon>Bacteroidia</taxon>
        <taxon>Bacteroidales</taxon>
        <taxon>Porphyromonadaceae</taxon>
        <taxon>Porphyromonas</taxon>
    </lineage>
</organism>
<evidence type="ECO:0000313" key="1">
    <source>
        <dbReference type="EMBL" id="EEN82930.1"/>
    </source>
</evidence>
<reference evidence="1 2" key="1">
    <citation type="submission" date="2009-04" db="EMBL/GenBank/DDBJ databases">
        <authorList>
            <person name="Sebastian Y."/>
            <person name="Madupu R."/>
            <person name="Durkin A.S."/>
            <person name="Torralba M."/>
            <person name="Methe B."/>
            <person name="Sutton G.G."/>
            <person name="Strausberg R.L."/>
            <person name="Nelson K.E."/>
        </authorList>
    </citation>
    <scope>NUCLEOTIDE SEQUENCE [LARGE SCALE GENOMIC DNA]</scope>
    <source>
        <strain evidence="2">ATCC 35406 / BCRC 14492 / JCM 8526 / NCTC 13058 / HG 370</strain>
    </source>
</reference>
<sequence>MLEQKKNSCHYFEVIKEFFSQEAKPGKLIGMIGSRVLIYLEHLNGSHPYKFSS</sequence>
<proteinExistence type="predicted"/>
<gene>
    <name evidence="1" type="ORF">POREN0001_0158</name>
</gene>
<accession>C3JA59</accession>
<dbReference type="EMBL" id="ACNN01000017">
    <property type="protein sequence ID" value="EEN82930.1"/>
    <property type="molecule type" value="Genomic_DNA"/>
</dbReference>
<dbReference type="STRING" id="553175.POREN0001_0158"/>
<name>C3JA59_POREA</name>
<comment type="caution">
    <text evidence="1">The sequence shown here is derived from an EMBL/GenBank/DDBJ whole genome shotgun (WGS) entry which is preliminary data.</text>
</comment>
<protein>
    <submittedName>
        <fullName evidence="1">Uncharacterized protein</fullName>
    </submittedName>
</protein>
<evidence type="ECO:0000313" key="2">
    <source>
        <dbReference type="Proteomes" id="UP000004295"/>
    </source>
</evidence>